<dbReference type="AlphaFoldDB" id="A0A9K3KYU5"/>
<dbReference type="Proteomes" id="UP000693970">
    <property type="component" value="Unassembled WGS sequence"/>
</dbReference>
<organism evidence="1 2">
    <name type="scientific">Nitzschia inconspicua</name>
    <dbReference type="NCBI Taxonomy" id="303405"/>
    <lineage>
        <taxon>Eukaryota</taxon>
        <taxon>Sar</taxon>
        <taxon>Stramenopiles</taxon>
        <taxon>Ochrophyta</taxon>
        <taxon>Bacillariophyta</taxon>
        <taxon>Bacillariophyceae</taxon>
        <taxon>Bacillariophycidae</taxon>
        <taxon>Bacillariales</taxon>
        <taxon>Bacillariaceae</taxon>
        <taxon>Nitzschia</taxon>
    </lineage>
</organism>
<gene>
    <name evidence="1" type="ORF">IV203_007694</name>
</gene>
<reference evidence="1" key="1">
    <citation type="journal article" date="2021" name="Sci. Rep.">
        <title>Diploid genomic architecture of Nitzschia inconspicua, an elite biomass production diatom.</title>
        <authorList>
            <person name="Oliver A."/>
            <person name="Podell S."/>
            <person name="Pinowska A."/>
            <person name="Traller J.C."/>
            <person name="Smith S.R."/>
            <person name="McClure R."/>
            <person name="Beliaev A."/>
            <person name="Bohutskyi P."/>
            <person name="Hill E.A."/>
            <person name="Rabines A."/>
            <person name="Zheng H."/>
            <person name="Allen L.Z."/>
            <person name="Kuo A."/>
            <person name="Grigoriev I.V."/>
            <person name="Allen A.E."/>
            <person name="Hazlebeck D."/>
            <person name="Allen E.E."/>
        </authorList>
    </citation>
    <scope>NUCLEOTIDE SEQUENCE</scope>
    <source>
        <strain evidence="1">Hildebrandi</strain>
    </source>
</reference>
<comment type="caution">
    <text evidence="1">The sequence shown here is derived from an EMBL/GenBank/DDBJ whole genome shotgun (WGS) entry which is preliminary data.</text>
</comment>
<sequence>MSSTINTQTFCPSVSSMAVSTHCHPSRFSCCDACTHISNNRRNTNSHNGSNSNSDNMAIEINNYAVSELFHGHYKTAYEALSYAVSCCTNNSHHHLSAMTSGYYENHDCSCCPYQYAWADCTEILQYNIAKDPKLSQGQYAPFLYMKFLLILPMSRNLTAGTTATPNAAPCCYNWVLAYNLGVVTALLGRNIDRDGQNLLRQSLQLLDHVQSRVQLEFVHQQDRTVPSKHWSTLQLAIWNNQACVWSELSCGVMRDTERLDRLVQMGLTLSSTATASVLDVGDQDCFHWTVQVLMEDKYAAAA</sequence>
<reference evidence="1" key="2">
    <citation type="submission" date="2021-04" db="EMBL/GenBank/DDBJ databases">
        <authorList>
            <person name="Podell S."/>
        </authorList>
    </citation>
    <scope>NUCLEOTIDE SEQUENCE</scope>
    <source>
        <strain evidence="1">Hildebrandi</strain>
    </source>
</reference>
<evidence type="ECO:0000313" key="2">
    <source>
        <dbReference type="Proteomes" id="UP000693970"/>
    </source>
</evidence>
<proteinExistence type="predicted"/>
<accession>A0A9K3KYU5</accession>
<protein>
    <submittedName>
        <fullName evidence="1">Uncharacterized protein</fullName>
    </submittedName>
</protein>
<name>A0A9K3KYU5_9STRA</name>
<dbReference type="EMBL" id="JAGRRH010000017">
    <property type="protein sequence ID" value="KAG7351646.1"/>
    <property type="molecule type" value="Genomic_DNA"/>
</dbReference>
<evidence type="ECO:0000313" key="1">
    <source>
        <dbReference type="EMBL" id="KAG7351646.1"/>
    </source>
</evidence>
<keyword evidence="2" id="KW-1185">Reference proteome</keyword>